<name>A0A6G1IXH5_9PLEO</name>
<protein>
    <recommendedName>
        <fullName evidence="1">Heterokaryon incompatibility domain-containing protein</fullName>
    </recommendedName>
</protein>
<dbReference type="AlphaFoldDB" id="A0A6G1IXH5"/>
<reference evidence="2" key="1">
    <citation type="journal article" date="2020" name="Stud. Mycol.">
        <title>101 Dothideomycetes genomes: a test case for predicting lifestyles and emergence of pathogens.</title>
        <authorList>
            <person name="Haridas S."/>
            <person name="Albert R."/>
            <person name="Binder M."/>
            <person name="Bloem J."/>
            <person name="Labutti K."/>
            <person name="Salamov A."/>
            <person name="Andreopoulos B."/>
            <person name="Baker S."/>
            <person name="Barry K."/>
            <person name="Bills G."/>
            <person name="Bluhm B."/>
            <person name="Cannon C."/>
            <person name="Castanera R."/>
            <person name="Culley D."/>
            <person name="Daum C."/>
            <person name="Ezra D."/>
            <person name="Gonzalez J."/>
            <person name="Henrissat B."/>
            <person name="Kuo A."/>
            <person name="Liang C."/>
            <person name="Lipzen A."/>
            <person name="Lutzoni F."/>
            <person name="Magnuson J."/>
            <person name="Mondo S."/>
            <person name="Nolan M."/>
            <person name="Ohm R."/>
            <person name="Pangilinan J."/>
            <person name="Park H.-J."/>
            <person name="Ramirez L."/>
            <person name="Alfaro M."/>
            <person name="Sun H."/>
            <person name="Tritt A."/>
            <person name="Yoshinaga Y."/>
            <person name="Zwiers L.-H."/>
            <person name="Turgeon B."/>
            <person name="Goodwin S."/>
            <person name="Spatafora J."/>
            <person name="Crous P."/>
            <person name="Grigoriev I."/>
        </authorList>
    </citation>
    <scope>NUCLEOTIDE SEQUENCE</scope>
    <source>
        <strain evidence="2">CBS 122367</strain>
    </source>
</reference>
<organism evidence="2 3">
    <name type="scientific">Lentithecium fluviatile CBS 122367</name>
    <dbReference type="NCBI Taxonomy" id="1168545"/>
    <lineage>
        <taxon>Eukaryota</taxon>
        <taxon>Fungi</taxon>
        <taxon>Dikarya</taxon>
        <taxon>Ascomycota</taxon>
        <taxon>Pezizomycotina</taxon>
        <taxon>Dothideomycetes</taxon>
        <taxon>Pleosporomycetidae</taxon>
        <taxon>Pleosporales</taxon>
        <taxon>Massarineae</taxon>
        <taxon>Lentitheciaceae</taxon>
        <taxon>Lentithecium</taxon>
    </lineage>
</organism>
<dbReference type="PANTHER" id="PTHR24148:SF73">
    <property type="entry name" value="HET DOMAIN PROTEIN (AFU_ORTHOLOGUE AFUA_8G01020)"/>
    <property type="match status" value="1"/>
</dbReference>
<feature type="domain" description="Heterokaryon incompatibility" evidence="1">
    <location>
        <begin position="81"/>
        <end position="227"/>
    </location>
</feature>
<dbReference type="InterPro" id="IPR052895">
    <property type="entry name" value="HetReg/Transcr_Mod"/>
</dbReference>
<keyword evidence="3" id="KW-1185">Reference proteome</keyword>
<dbReference type="EMBL" id="MU005586">
    <property type="protein sequence ID" value="KAF2682828.1"/>
    <property type="molecule type" value="Genomic_DNA"/>
</dbReference>
<accession>A0A6G1IXH5</accession>
<gene>
    <name evidence="2" type="ORF">K458DRAFT_306843</name>
</gene>
<dbReference type="PANTHER" id="PTHR24148">
    <property type="entry name" value="ANKYRIN REPEAT DOMAIN-CONTAINING PROTEIN 39 HOMOLOG-RELATED"/>
    <property type="match status" value="1"/>
</dbReference>
<dbReference type="Pfam" id="PF06985">
    <property type="entry name" value="HET"/>
    <property type="match status" value="1"/>
</dbReference>
<evidence type="ECO:0000259" key="1">
    <source>
        <dbReference type="Pfam" id="PF06985"/>
    </source>
</evidence>
<sequence length="250" mass="27856">MEGSSIAQDVIKIAHEPVASVEPDTTSAEGSAGVYAYTPLTLSLSQIRILAVRHAPNFHDPIIADLETVSLDEDGFHRPSYTALSYCWGAPVMDGAIVLGGCRFPVTRSLEVALRYLRTHNGEIGDTAGGTRHYWIDQICINQKDICERGAQVGLMRRIYKRAFGVHVWLGDEADDSDTAMDILTTLGAPPRHAPGEKAIQYPRFTEADVEQHWKAIDAFFKRPWWKTCLDPTGNRLALQHQSILWQQDD</sequence>
<dbReference type="OrthoDB" id="194358at2759"/>
<dbReference type="Proteomes" id="UP000799291">
    <property type="component" value="Unassembled WGS sequence"/>
</dbReference>
<proteinExistence type="predicted"/>
<evidence type="ECO:0000313" key="2">
    <source>
        <dbReference type="EMBL" id="KAF2682828.1"/>
    </source>
</evidence>
<dbReference type="InterPro" id="IPR010730">
    <property type="entry name" value="HET"/>
</dbReference>
<evidence type="ECO:0000313" key="3">
    <source>
        <dbReference type="Proteomes" id="UP000799291"/>
    </source>
</evidence>